<dbReference type="Proteomes" id="UP000663671">
    <property type="component" value="Chromosome 1"/>
</dbReference>
<evidence type="ECO:0000313" key="1">
    <source>
        <dbReference type="EMBL" id="QSS64034.1"/>
    </source>
</evidence>
<evidence type="ECO:0000313" key="2">
    <source>
        <dbReference type="Proteomes" id="UP000663671"/>
    </source>
</evidence>
<dbReference type="EMBL" id="CP069114">
    <property type="protein sequence ID" value="QSS64034.1"/>
    <property type="molecule type" value="Genomic_DNA"/>
</dbReference>
<gene>
    <name evidence="1" type="ORF">I7I51_01095</name>
</gene>
<accession>A0A8A1MHF1</accession>
<dbReference type="AlphaFoldDB" id="A0A8A1MHF1"/>
<name>A0A8A1MHF1_AJECA</name>
<proteinExistence type="predicted"/>
<organism evidence="1 2">
    <name type="scientific">Ajellomyces capsulatus</name>
    <name type="common">Darling's disease fungus</name>
    <name type="synonym">Histoplasma capsulatum</name>
    <dbReference type="NCBI Taxonomy" id="5037"/>
    <lineage>
        <taxon>Eukaryota</taxon>
        <taxon>Fungi</taxon>
        <taxon>Dikarya</taxon>
        <taxon>Ascomycota</taxon>
        <taxon>Pezizomycotina</taxon>
        <taxon>Eurotiomycetes</taxon>
        <taxon>Eurotiomycetidae</taxon>
        <taxon>Onygenales</taxon>
        <taxon>Ajellomycetaceae</taxon>
        <taxon>Histoplasma</taxon>
    </lineage>
</organism>
<protein>
    <submittedName>
        <fullName evidence="1">Uncharacterized protein</fullName>
    </submittedName>
</protein>
<reference evidence="1" key="1">
    <citation type="submission" date="2021-01" db="EMBL/GenBank/DDBJ databases">
        <title>Chromosome-level genome assembly of a human fungal pathogen reveals clustering of transcriptionally co-regulated genes.</title>
        <authorList>
            <person name="Voorhies M."/>
            <person name="Cohen S."/>
            <person name="Shea T.P."/>
            <person name="Petrus S."/>
            <person name="Munoz J.F."/>
            <person name="Poplawski S."/>
            <person name="Goldman W.E."/>
            <person name="Michael T."/>
            <person name="Cuomo C.A."/>
            <person name="Sil A."/>
            <person name="Beyhan S."/>
        </authorList>
    </citation>
    <scope>NUCLEOTIDE SEQUENCE</scope>
    <source>
        <strain evidence="1">WU24</strain>
    </source>
</reference>
<dbReference type="VEuPathDB" id="FungiDB:I7I51_01095"/>
<sequence length="116" mass="12884">MVESVLLRRDKHDPAQARSCESGLVWQTFVMAGGSTVWNRSSKISIRTLLLDFRLAVSVVKICKSIALPIFEFIAPQTQRSLSPLGLLESAAGAFYRSAVVFNSRSLVVFLPRICR</sequence>